<sequence length="81" mass="9128">MTTVLVSYTTSWDTTFVARRSADHPNYPKANPRSDCNAKKVQGVVVTYRAARDWIGEDRLVFDIFFPGGAQRHVEVAVNVK</sequence>
<dbReference type="OrthoDB" id="7569565at2"/>
<evidence type="ECO:0000313" key="1">
    <source>
        <dbReference type="EMBL" id="TBW37964.1"/>
    </source>
</evidence>
<accession>A0A4Q9VRD9</accession>
<dbReference type="AlphaFoldDB" id="A0A4Q9VRD9"/>
<reference evidence="1 2" key="1">
    <citation type="submission" date="2019-02" db="EMBL/GenBank/DDBJ databases">
        <title>Siculibacillus lacustris gen. nov., sp. nov., a new rosette-forming bacterium isolated from a freshwater crater lake (Lake St. Ana, Romania).</title>
        <authorList>
            <person name="Felfoldi T."/>
            <person name="Marton Z."/>
            <person name="Szabo A."/>
            <person name="Mentes A."/>
            <person name="Boka K."/>
            <person name="Marialigeti K."/>
            <person name="Mathe I."/>
            <person name="Koncz M."/>
            <person name="Schumann P."/>
            <person name="Toth E."/>
        </authorList>
    </citation>
    <scope>NUCLEOTIDE SEQUENCE [LARGE SCALE GENOMIC DNA]</scope>
    <source>
        <strain evidence="1 2">SA-279</strain>
    </source>
</reference>
<comment type="caution">
    <text evidence="1">The sequence shown here is derived from an EMBL/GenBank/DDBJ whole genome shotgun (WGS) entry which is preliminary data.</text>
</comment>
<dbReference type="RefSeq" id="WP_131309167.1">
    <property type="nucleotide sequence ID" value="NZ_SJFN01000013.1"/>
</dbReference>
<gene>
    <name evidence="1" type="ORF">EYW49_10125</name>
</gene>
<organism evidence="1 2">
    <name type="scientific">Siculibacillus lacustris</name>
    <dbReference type="NCBI Taxonomy" id="1549641"/>
    <lineage>
        <taxon>Bacteria</taxon>
        <taxon>Pseudomonadati</taxon>
        <taxon>Pseudomonadota</taxon>
        <taxon>Alphaproteobacteria</taxon>
        <taxon>Hyphomicrobiales</taxon>
        <taxon>Ancalomicrobiaceae</taxon>
        <taxon>Siculibacillus</taxon>
    </lineage>
</organism>
<evidence type="ECO:0000313" key="2">
    <source>
        <dbReference type="Proteomes" id="UP000292781"/>
    </source>
</evidence>
<protein>
    <submittedName>
        <fullName evidence="1">Uncharacterized protein</fullName>
    </submittedName>
</protein>
<keyword evidence="2" id="KW-1185">Reference proteome</keyword>
<dbReference type="Proteomes" id="UP000292781">
    <property type="component" value="Unassembled WGS sequence"/>
</dbReference>
<dbReference type="EMBL" id="SJFN01000013">
    <property type="protein sequence ID" value="TBW37964.1"/>
    <property type="molecule type" value="Genomic_DNA"/>
</dbReference>
<proteinExistence type="predicted"/>
<name>A0A4Q9VRD9_9HYPH</name>